<name>A0A2X0M682_9BASI</name>
<dbReference type="CDD" id="cd18809">
    <property type="entry name" value="SF1_C_RecD"/>
    <property type="match status" value="1"/>
</dbReference>
<dbReference type="GO" id="GO:0006281">
    <property type="term" value="P:DNA repair"/>
    <property type="evidence" value="ECO:0007669"/>
    <property type="project" value="UniProtKB-KW"/>
</dbReference>
<comment type="cofactor">
    <cofactor evidence="1">
        <name>Mg(2+)</name>
        <dbReference type="ChEBI" id="CHEBI:18420"/>
    </cofactor>
</comment>
<sequence length="330" mass="35930">MLQDVRTSLARFGGITVLLAGDPRQCLPVVPKASPTQILDACIMNADFWGEVQILHLSTNMRLLAAVYRMTETELAKSREFADWLLGVGDGSANIDGGDTITLPDHLCLPVDSRHKTGLINHNADVDELNNMIIELLPGDAQTIYSADSVDEEDGSLYPTEYLNTLNIPGMPLHAVRLKVGCTAMLLRNMDPGAGLCNGTRLLLTRLQSRVLEAIILTGDHAGQTILLPRITLKNASSADLPLTLYRTQFPIRLAMAMTINKSQGQSLGHVGVCLENPVFSHRQLYVALSQASNVHGVKVLLPTTTGTQQNASHNVTDNIVFRRIFDSMA</sequence>
<dbReference type="PANTHER" id="PTHR10492:SF57">
    <property type="entry name" value="ATP-DEPENDENT DNA HELICASE"/>
    <property type="match status" value="1"/>
</dbReference>
<keyword evidence="1" id="KW-0234">DNA repair</keyword>
<accession>A0A2X0M682</accession>
<dbReference type="InterPro" id="IPR010285">
    <property type="entry name" value="DNA_helicase_pif1-like_DEAD"/>
</dbReference>
<evidence type="ECO:0000259" key="3">
    <source>
        <dbReference type="Pfam" id="PF21530"/>
    </source>
</evidence>
<feature type="domain" description="DNA helicase Pif1-like DEAD-box helicase" evidence="2">
    <location>
        <begin position="3"/>
        <end position="94"/>
    </location>
</feature>
<dbReference type="Proteomes" id="UP000249464">
    <property type="component" value="Unassembled WGS sequence"/>
</dbReference>
<dbReference type="InterPro" id="IPR027417">
    <property type="entry name" value="P-loop_NTPase"/>
</dbReference>
<evidence type="ECO:0000313" key="5">
    <source>
        <dbReference type="Proteomes" id="UP000249464"/>
    </source>
</evidence>
<reference evidence="4 5" key="1">
    <citation type="submission" date="2016-11" db="EMBL/GenBank/DDBJ databases">
        <authorList>
            <person name="Jaros S."/>
            <person name="Januszkiewicz K."/>
            <person name="Wedrychowicz H."/>
        </authorList>
    </citation>
    <scope>NUCLEOTIDE SEQUENCE [LARGE SCALE GENOMIC DNA]</scope>
</reference>
<organism evidence="4 5">
    <name type="scientific">Microbotryum silenes-dioicae</name>
    <dbReference type="NCBI Taxonomy" id="796604"/>
    <lineage>
        <taxon>Eukaryota</taxon>
        <taxon>Fungi</taxon>
        <taxon>Dikarya</taxon>
        <taxon>Basidiomycota</taxon>
        <taxon>Pucciniomycotina</taxon>
        <taxon>Microbotryomycetes</taxon>
        <taxon>Microbotryales</taxon>
        <taxon>Microbotryaceae</taxon>
        <taxon>Microbotryum</taxon>
    </lineage>
</organism>
<dbReference type="GO" id="GO:0016887">
    <property type="term" value="F:ATP hydrolysis activity"/>
    <property type="evidence" value="ECO:0007669"/>
    <property type="project" value="RHEA"/>
</dbReference>
<dbReference type="GO" id="GO:0005524">
    <property type="term" value="F:ATP binding"/>
    <property type="evidence" value="ECO:0007669"/>
    <property type="project" value="UniProtKB-KW"/>
</dbReference>
<dbReference type="Gene3D" id="3.40.50.300">
    <property type="entry name" value="P-loop containing nucleotide triphosphate hydrolases"/>
    <property type="match status" value="1"/>
</dbReference>
<dbReference type="GO" id="GO:0043139">
    <property type="term" value="F:5'-3' DNA helicase activity"/>
    <property type="evidence" value="ECO:0007669"/>
    <property type="project" value="UniProtKB-EC"/>
</dbReference>
<dbReference type="GO" id="GO:0000723">
    <property type="term" value="P:telomere maintenance"/>
    <property type="evidence" value="ECO:0007669"/>
    <property type="project" value="InterPro"/>
</dbReference>
<keyword evidence="1" id="KW-0347">Helicase</keyword>
<feature type="domain" description="DNA helicase Pif1-like 2B" evidence="3">
    <location>
        <begin position="161"/>
        <end position="207"/>
    </location>
</feature>
<keyword evidence="1" id="KW-0378">Hydrolase</keyword>
<comment type="similarity">
    <text evidence="1">Belongs to the helicase family.</text>
</comment>
<dbReference type="Pfam" id="PF21530">
    <property type="entry name" value="Pif1_2B_dom"/>
    <property type="match status" value="1"/>
</dbReference>
<gene>
    <name evidence="4" type="primary">BQ5605_C006g04179</name>
    <name evidence="4" type="ORF">BQ5605_C006G04179</name>
</gene>
<dbReference type="PANTHER" id="PTHR10492">
    <property type="match status" value="1"/>
</dbReference>
<keyword evidence="1" id="KW-0227">DNA damage</keyword>
<dbReference type="Pfam" id="PF05970">
    <property type="entry name" value="PIF1"/>
    <property type="match status" value="1"/>
</dbReference>
<keyword evidence="1" id="KW-0067">ATP-binding</keyword>
<keyword evidence="5" id="KW-1185">Reference proteome</keyword>
<evidence type="ECO:0000259" key="2">
    <source>
        <dbReference type="Pfam" id="PF05970"/>
    </source>
</evidence>
<comment type="catalytic activity">
    <reaction evidence="1">
        <text>ATP + H2O = ADP + phosphate + H(+)</text>
        <dbReference type="Rhea" id="RHEA:13065"/>
        <dbReference type="ChEBI" id="CHEBI:15377"/>
        <dbReference type="ChEBI" id="CHEBI:15378"/>
        <dbReference type="ChEBI" id="CHEBI:30616"/>
        <dbReference type="ChEBI" id="CHEBI:43474"/>
        <dbReference type="ChEBI" id="CHEBI:456216"/>
        <dbReference type="EC" id="5.6.2.3"/>
    </reaction>
</comment>
<dbReference type="SUPFAM" id="SSF52540">
    <property type="entry name" value="P-loop containing nucleoside triphosphate hydrolases"/>
    <property type="match status" value="1"/>
</dbReference>
<dbReference type="GO" id="GO:0006310">
    <property type="term" value="P:DNA recombination"/>
    <property type="evidence" value="ECO:0007669"/>
    <property type="project" value="UniProtKB-KW"/>
</dbReference>
<proteinExistence type="inferred from homology"/>
<dbReference type="AlphaFoldDB" id="A0A2X0M682"/>
<evidence type="ECO:0000256" key="1">
    <source>
        <dbReference type="RuleBase" id="RU363044"/>
    </source>
</evidence>
<keyword evidence="1" id="KW-0233">DNA recombination</keyword>
<dbReference type="EMBL" id="FQNC01000044">
    <property type="protein sequence ID" value="SGY56839.1"/>
    <property type="molecule type" value="Genomic_DNA"/>
</dbReference>
<dbReference type="InterPro" id="IPR049163">
    <property type="entry name" value="Pif1-like_2B_dom"/>
</dbReference>
<keyword evidence="1" id="KW-0547">Nucleotide-binding</keyword>
<protein>
    <recommendedName>
        <fullName evidence="1">ATP-dependent DNA helicase</fullName>
        <ecNumber evidence="1">5.6.2.3</ecNumber>
    </recommendedName>
</protein>
<evidence type="ECO:0000313" key="4">
    <source>
        <dbReference type="EMBL" id="SGY56839.1"/>
    </source>
</evidence>
<dbReference type="EC" id="5.6.2.3" evidence="1"/>